<proteinExistence type="predicted"/>
<feature type="compositionally biased region" description="Basic and acidic residues" evidence="1">
    <location>
        <begin position="30"/>
        <end position="46"/>
    </location>
</feature>
<accession>A0A067C7P3</accession>
<name>A0A067C7P3_SAPPC</name>
<dbReference type="Proteomes" id="UP000030745">
    <property type="component" value="Unassembled WGS sequence"/>
</dbReference>
<organism evidence="2 3">
    <name type="scientific">Saprolegnia parasitica (strain CBS 223.65)</name>
    <dbReference type="NCBI Taxonomy" id="695850"/>
    <lineage>
        <taxon>Eukaryota</taxon>
        <taxon>Sar</taxon>
        <taxon>Stramenopiles</taxon>
        <taxon>Oomycota</taxon>
        <taxon>Saprolegniomycetes</taxon>
        <taxon>Saprolegniales</taxon>
        <taxon>Saprolegniaceae</taxon>
        <taxon>Saprolegnia</taxon>
    </lineage>
</organism>
<dbReference type="OrthoDB" id="10490262at2759"/>
<feature type="compositionally biased region" description="Basic and acidic residues" evidence="1">
    <location>
        <begin position="1"/>
        <end position="22"/>
    </location>
</feature>
<gene>
    <name evidence="2" type="ORF">SPRG_12551</name>
</gene>
<dbReference type="GeneID" id="24134499"/>
<dbReference type="AlphaFoldDB" id="A0A067C7P3"/>
<evidence type="ECO:0000313" key="2">
    <source>
        <dbReference type="EMBL" id="KDO22571.1"/>
    </source>
</evidence>
<dbReference type="KEGG" id="spar:SPRG_12551"/>
<evidence type="ECO:0000313" key="3">
    <source>
        <dbReference type="Proteomes" id="UP000030745"/>
    </source>
</evidence>
<dbReference type="RefSeq" id="XP_012206687.1">
    <property type="nucleotide sequence ID" value="XM_012351297.1"/>
</dbReference>
<reference evidence="2 3" key="1">
    <citation type="journal article" date="2013" name="PLoS Genet.">
        <title>Distinctive expansion of potential virulence genes in the genome of the oomycete fish pathogen Saprolegnia parasitica.</title>
        <authorList>
            <person name="Jiang R.H."/>
            <person name="de Bruijn I."/>
            <person name="Haas B.J."/>
            <person name="Belmonte R."/>
            <person name="Lobach L."/>
            <person name="Christie J."/>
            <person name="van den Ackerveken G."/>
            <person name="Bottin A."/>
            <person name="Bulone V."/>
            <person name="Diaz-Moreno S.M."/>
            <person name="Dumas B."/>
            <person name="Fan L."/>
            <person name="Gaulin E."/>
            <person name="Govers F."/>
            <person name="Grenville-Briggs L.J."/>
            <person name="Horner N.R."/>
            <person name="Levin J.Z."/>
            <person name="Mammella M."/>
            <person name="Meijer H.J."/>
            <person name="Morris P."/>
            <person name="Nusbaum C."/>
            <person name="Oome S."/>
            <person name="Phillips A.J."/>
            <person name="van Rooyen D."/>
            <person name="Rzeszutek E."/>
            <person name="Saraiva M."/>
            <person name="Secombes C.J."/>
            <person name="Seidl M.F."/>
            <person name="Snel B."/>
            <person name="Stassen J.H."/>
            <person name="Sykes S."/>
            <person name="Tripathy S."/>
            <person name="van den Berg H."/>
            <person name="Vega-Arreguin J.C."/>
            <person name="Wawra S."/>
            <person name="Young S.K."/>
            <person name="Zeng Q."/>
            <person name="Dieguez-Uribeondo J."/>
            <person name="Russ C."/>
            <person name="Tyler B.M."/>
            <person name="van West P."/>
        </authorList>
    </citation>
    <scope>NUCLEOTIDE SEQUENCE [LARGE SCALE GENOMIC DNA]</scope>
    <source>
        <strain evidence="2 3">CBS 223.65</strain>
    </source>
</reference>
<feature type="region of interest" description="Disordered" evidence="1">
    <location>
        <begin position="1"/>
        <end position="60"/>
    </location>
</feature>
<sequence>MTPTKLEEVAPKRKNAKTDGAKSRNNTSEIKTELDNNRDDKGDAMPKRKNNISVSQGAKGQQDAAVDLFNAFLRSTNQSWQHVKATWKLMKVAENTGEERPKPDIYDVLEEFAKFLYNYDTAKARNANRCFSSQTADNYLSQAKTTLMQHLGPLDQTRCSAIRNSMKKIFVEREILILSPPSPLVFSIIKMKDLSPEVDGTQAYSQLDAKLRGVTDDADEEGTEEASGDTTAIHEKVRKRPSIAQHINAELKKLQAKFDANFDNATHRGLEDRHLTPGMA</sequence>
<dbReference type="VEuPathDB" id="FungiDB:SPRG_12551"/>
<dbReference type="EMBL" id="KK583266">
    <property type="protein sequence ID" value="KDO22571.1"/>
    <property type="molecule type" value="Genomic_DNA"/>
</dbReference>
<evidence type="ECO:0000256" key="1">
    <source>
        <dbReference type="SAM" id="MobiDB-lite"/>
    </source>
</evidence>
<protein>
    <submittedName>
        <fullName evidence="2">Uncharacterized protein</fullName>
    </submittedName>
</protein>
<keyword evidence="3" id="KW-1185">Reference proteome</keyword>